<accession>A0AAV7QNY1</accession>
<dbReference type="EMBL" id="JANPWB010000010">
    <property type="protein sequence ID" value="KAJ1141765.1"/>
    <property type="molecule type" value="Genomic_DNA"/>
</dbReference>
<dbReference type="AlphaFoldDB" id="A0AAV7QNY1"/>
<proteinExistence type="predicted"/>
<name>A0AAV7QNY1_PLEWA</name>
<gene>
    <name evidence="1" type="ORF">NDU88_008093</name>
</gene>
<sequence>MRPQRSASVPPMLPERAVCGSQPAGICARRSPGPAFLSDLLCPVPWSGRTRRSQLGGLWEETPAAGEQALGLTAATARRTNMVMSRKLTEVVAGGV</sequence>
<reference evidence="1" key="1">
    <citation type="journal article" date="2022" name="bioRxiv">
        <title>Sequencing and chromosome-scale assembly of the giantPleurodeles waltlgenome.</title>
        <authorList>
            <person name="Brown T."/>
            <person name="Elewa A."/>
            <person name="Iarovenko S."/>
            <person name="Subramanian E."/>
            <person name="Araus A.J."/>
            <person name="Petzold A."/>
            <person name="Susuki M."/>
            <person name="Suzuki K.-i.T."/>
            <person name="Hayashi T."/>
            <person name="Toyoda A."/>
            <person name="Oliveira C."/>
            <person name="Osipova E."/>
            <person name="Leigh N.D."/>
            <person name="Simon A."/>
            <person name="Yun M.H."/>
        </authorList>
    </citation>
    <scope>NUCLEOTIDE SEQUENCE</scope>
    <source>
        <strain evidence="1">20211129_DDA</strain>
        <tissue evidence="1">Liver</tissue>
    </source>
</reference>
<comment type="caution">
    <text evidence="1">The sequence shown here is derived from an EMBL/GenBank/DDBJ whole genome shotgun (WGS) entry which is preliminary data.</text>
</comment>
<dbReference type="Proteomes" id="UP001066276">
    <property type="component" value="Chromosome 6"/>
</dbReference>
<keyword evidence="2" id="KW-1185">Reference proteome</keyword>
<organism evidence="1 2">
    <name type="scientific">Pleurodeles waltl</name>
    <name type="common">Iberian ribbed newt</name>
    <dbReference type="NCBI Taxonomy" id="8319"/>
    <lineage>
        <taxon>Eukaryota</taxon>
        <taxon>Metazoa</taxon>
        <taxon>Chordata</taxon>
        <taxon>Craniata</taxon>
        <taxon>Vertebrata</taxon>
        <taxon>Euteleostomi</taxon>
        <taxon>Amphibia</taxon>
        <taxon>Batrachia</taxon>
        <taxon>Caudata</taxon>
        <taxon>Salamandroidea</taxon>
        <taxon>Salamandridae</taxon>
        <taxon>Pleurodelinae</taxon>
        <taxon>Pleurodeles</taxon>
    </lineage>
</organism>
<evidence type="ECO:0000313" key="1">
    <source>
        <dbReference type="EMBL" id="KAJ1141765.1"/>
    </source>
</evidence>
<evidence type="ECO:0000313" key="2">
    <source>
        <dbReference type="Proteomes" id="UP001066276"/>
    </source>
</evidence>
<protein>
    <submittedName>
        <fullName evidence="1">Uncharacterized protein</fullName>
    </submittedName>
</protein>